<feature type="compositionally biased region" description="Basic and acidic residues" evidence="1">
    <location>
        <begin position="551"/>
        <end position="572"/>
    </location>
</feature>
<reference evidence="3" key="1">
    <citation type="journal article" date="2023" name="Mol. Phylogenet. Evol.">
        <title>Genome-scale phylogeny and comparative genomics of the fungal order Sordariales.</title>
        <authorList>
            <person name="Hensen N."/>
            <person name="Bonometti L."/>
            <person name="Westerberg I."/>
            <person name="Brannstrom I.O."/>
            <person name="Guillou S."/>
            <person name="Cros-Aarteil S."/>
            <person name="Calhoun S."/>
            <person name="Haridas S."/>
            <person name="Kuo A."/>
            <person name="Mondo S."/>
            <person name="Pangilinan J."/>
            <person name="Riley R."/>
            <person name="LaButti K."/>
            <person name="Andreopoulos B."/>
            <person name="Lipzen A."/>
            <person name="Chen C."/>
            <person name="Yan M."/>
            <person name="Daum C."/>
            <person name="Ng V."/>
            <person name="Clum A."/>
            <person name="Steindorff A."/>
            <person name="Ohm R.A."/>
            <person name="Martin F."/>
            <person name="Silar P."/>
            <person name="Natvig D.O."/>
            <person name="Lalanne C."/>
            <person name="Gautier V."/>
            <person name="Ament-Velasquez S.L."/>
            <person name="Kruys A."/>
            <person name="Hutchinson M.I."/>
            <person name="Powell A.J."/>
            <person name="Barry K."/>
            <person name="Miller A.N."/>
            <person name="Grigoriev I.V."/>
            <person name="Debuchy R."/>
            <person name="Gladieux P."/>
            <person name="Hiltunen Thoren M."/>
            <person name="Johannesson H."/>
        </authorList>
    </citation>
    <scope>NUCLEOTIDE SEQUENCE [LARGE SCALE GENOMIC DNA]</scope>
    <source>
        <strain evidence="3">CBS 284.82</strain>
    </source>
</reference>
<sequence length="602" mass="67087">MSFRPVSLAVFFPPELQLELQAGSQPSADDQETTPSVSHHMHLRTTSHELDSTVDSLTHAHSLSSTGRTHKESSSDTWDDTEPFEGEEEKVEEYWEENEEEEDTDQEEYEDASGPLQHVWISDKERQRVAYKRARVSAERVDLDRSPFFPKTVAEYVGLKAGMLEARAARLRAKVQERERVLWAKENARWKRVFVVGYSGETEEIAVPVYYEDQGEGKPVAPAAVRPSSAVGNGEPAVQLEQTSNTNFGSGPFCPPGPVATGIDISDPWPQAPYFPGPVTTANINANYHWVPAYYFPDSSLNTAGHWPQPCYVACPVTLDWPALYARDLAWWEANPFQTRQENTPWPWVDAAWFGPQANDAVNYNHGFQLPPTSAAGHQRARSATFLREVAAHAAIRRGVEQHGQSKPDSAPDSQGWFEDDGYDSDSSFTPSDYRLQPNTSKGEARDKTSYEACISRFSDDFFTPNNYTTQPAAVGKLAGNGQDKVDGHFSDEHNGHNKNENGLNASSHSRPTPGDYQLDKFKFYRTLDGKMEAKGKDKREGYVQHGQAHVHNEHIGTTKDEGSTREAKGNTETESNDTQSDDTKPEANPPAETNDDSTKTT</sequence>
<feature type="region of interest" description="Disordered" evidence="1">
    <location>
        <begin position="474"/>
        <end position="518"/>
    </location>
</feature>
<feature type="compositionally biased region" description="Polar residues" evidence="1">
    <location>
        <begin position="501"/>
        <end position="511"/>
    </location>
</feature>
<gene>
    <name evidence="2" type="ORF">C8A01DRAFT_39660</name>
</gene>
<comment type="caution">
    <text evidence="2">The sequence shown here is derived from an EMBL/GenBank/DDBJ whole genome shotgun (WGS) entry which is preliminary data.</text>
</comment>
<feature type="compositionally biased region" description="Basic and acidic residues" evidence="1">
    <location>
        <begin position="484"/>
        <end position="500"/>
    </location>
</feature>
<accession>A0AAN6PAM7</accession>
<feature type="region of interest" description="Disordered" evidence="1">
    <location>
        <begin position="60"/>
        <end position="115"/>
    </location>
</feature>
<feature type="non-terminal residue" evidence="2">
    <location>
        <position position="602"/>
    </location>
</feature>
<evidence type="ECO:0000313" key="3">
    <source>
        <dbReference type="Proteomes" id="UP001303115"/>
    </source>
</evidence>
<keyword evidence="3" id="KW-1185">Reference proteome</keyword>
<dbReference type="AlphaFoldDB" id="A0AAN6PAM7"/>
<feature type="compositionally biased region" description="Acidic residues" evidence="1">
    <location>
        <begin position="77"/>
        <end position="111"/>
    </location>
</feature>
<evidence type="ECO:0000313" key="2">
    <source>
        <dbReference type="EMBL" id="KAK4033890.1"/>
    </source>
</evidence>
<dbReference type="Proteomes" id="UP001303115">
    <property type="component" value="Unassembled WGS sequence"/>
</dbReference>
<proteinExistence type="predicted"/>
<organism evidence="2 3">
    <name type="scientific">Parachaetomium inaequale</name>
    <dbReference type="NCBI Taxonomy" id="2588326"/>
    <lineage>
        <taxon>Eukaryota</taxon>
        <taxon>Fungi</taxon>
        <taxon>Dikarya</taxon>
        <taxon>Ascomycota</taxon>
        <taxon>Pezizomycotina</taxon>
        <taxon>Sordariomycetes</taxon>
        <taxon>Sordariomycetidae</taxon>
        <taxon>Sordariales</taxon>
        <taxon>Chaetomiaceae</taxon>
        <taxon>Parachaetomium</taxon>
    </lineage>
</organism>
<feature type="compositionally biased region" description="Polar residues" evidence="1">
    <location>
        <begin position="425"/>
        <end position="442"/>
    </location>
</feature>
<name>A0AAN6PAM7_9PEZI</name>
<evidence type="ECO:0000256" key="1">
    <source>
        <dbReference type="SAM" id="MobiDB-lite"/>
    </source>
</evidence>
<feature type="region of interest" description="Disordered" evidence="1">
    <location>
        <begin position="535"/>
        <end position="602"/>
    </location>
</feature>
<feature type="region of interest" description="Disordered" evidence="1">
    <location>
        <begin position="398"/>
        <end position="449"/>
    </location>
</feature>
<dbReference type="EMBL" id="MU854505">
    <property type="protein sequence ID" value="KAK4033890.1"/>
    <property type="molecule type" value="Genomic_DNA"/>
</dbReference>
<protein>
    <submittedName>
        <fullName evidence="2">Uncharacterized protein</fullName>
    </submittedName>
</protein>